<proteinExistence type="inferred from homology"/>
<evidence type="ECO:0000256" key="1">
    <source>
        <dbReference type="ARBA" id="ARBA00006961"/>
    </source>
</evidence>
<dbReference type="PANTHER" id="PTHR30546:SF23">
    <property type="entry name" value="FLAVOPROTEIN-LIKE PROTEIN YCP4-RELATED"/>
    <property type="match status" value="1"/>
</dbReference>
<dbReference type="InParanoid" id="A0A1X2H774"/>
<feature type="compositionally biased region" description="Gly residues" evidence="2">
    <location>
        <begin position="307"/>
        <end position="317"/>
    </location>
</feature>
<dbReference type="InterPro" id="IPR008254">
    <property type="entry name" value="Flavodoxin/NO_synth"/>
</dbReference>
<dbReference type="GO" id="GO:0010181">
    <property type="term" value="F:FMN binding"/>
    <property type="evidence" value="ECO:0007669"/>
    <property type="project" value="InterPro"/>
</dbReference>
<feature type="domain" description="Flavodoxin-like" evidence="3">
    <location>
        <begin position="25"/>
        <end position="211"/>
    </location>
</feature>
<gene>
    <name evidence="4" type="ORF">BCR43DRAFT_551615</name>
</gene>
<dbReference type="EMBL" id="MCGN01000008">
    <property type="protein sequence ID" value="ORY93869.1"/>
    <property type="molecule type" value="Genomic_DNA"/>
</dbReference>
<sequence>MPDTAATTQKQPTSSTGSGSSRPKVNIVIYSLYHHVYKLAVTIRDALEEQNVDAKIFQVQETLSDAILEKMHAPSKPDVPIMTVNDLVDADGLFFGIPTRFGLFPAQMKALLDATGQLWAKGALAGKFVATFFSTASQHGGQEATALNAVTYFAHHGMLYVPFGFSNAAMFNNDEVIGGSAYGAGTITNGDGSRQPSETELAIAKNQAVNFAQLLTTYHKGSSKKSELAADADASTKSLKGASAAPSATNSKETPVITTTNPEGETEQPTATGAAAGGTAAAGAGAAAAAATAAGKNKDQAARTGEGPTGAGPGGANGQPSTTAADAQNNLPTRQKPKKKKFWWCCGGGDQLD</sequence>
<feature type="region of interest" description="Disordered" evidence="2">
    <location>
        <begin position="297"/>
        <end position="353"/>
    </location>
</feature>
<name>A0A1X2H774_SYNRA</name>
<dbReference type="PROSITE" id="PS50902">
    <property type="entry name" value="FLAVODOXIN_LIKE"/>
    <property type="match status" value="1"/>
</dbReference>
<keyword evidence="5" id="KW-1185">Reference proteome</keyword>
<dbReference type="AlphaFoldDB" id="A0A1X2H774"/>
<feature type="compositionally biased region" description="Polar residues" evidence="2">
    <location>
        <begin position="246"/>
        <end position="269"/>
    </location>
</feature>
<dbReference type="InterPro" id="IPR010089">
    <property type="entry name" value="Flavoprotein_WrbA-like"/>
</dbReference>
<feature type="region of interest" description="Disordered" evidence="2">
    <location>
        <begin position="1"/>
        <end position="21"/>
    </location>
</feature>
<dbReference type="NCBIfam" id="NF002999">
    <property type="entry name" value="PRK03767.1"/>
    <property type="match status" value="1"/>
</dbReference>
<dbReference type="FunCoup" id="A0A1X2H774">
    <property type="interactions" value="150"/>
</dbReference>
<dbReference type="PANTHER" id="PTHR30546">
    <property type="entry name" value="FLAVODOXIN-RELATED PROTEIN WRBA-RELATED"/>
    <property type="match status" value="1"/>
</dbReference>
<evidence type="ECO:0000313" key="4">
    <source>
        <dbReference type="EMBL" id="ORY93869.1"/>
    </source>
</evidence>
<feature type="compositionally biased region" description="Polar residues" evidence="2">
    <location>
        <begin position="1"/>
        <end position="12"/>
    </location>
</feature>
<dbReference type="GO" id="GO:0003955">
    <property type="term" value="F:NAD(P)H dehydrogenase (quinone) activity"/>
    <property type="evidence" value="ECO:0007669"/>
    <property type="project" value="InterPro"/>
</dbReference>
<reference evidence="4 5" key="1">
    <citation type="submission" date="2016-07" db="EMBL/GenBank/DDBJ databases">
        <title>Pervasive Adenine N6-methylation of Active Genes in Fungi.</title>
        <authorList>
            <consortium name="DOE Joint Genome Institute"/>
            <person name="Mondo S.J."/>
            <person name="Dannebaum R.O."/>
            <person name="Kuo R.C."/>
            <person name="Labutti K."/>
            <person name="Haridas S."/>
            <person name="Kuo A."/>
            <person name="Salamov A."/>
            <person name="Ahrendt S.R."/>
            <person name="Lipzen A."/>
            <person name="Sullivan W."/>
            <person name="Andreopoulos W.B."/>
            <person name="Clum A."/>
            <person name="Lindquist E."/>
            <person name="Daum C."/>
            <person name="Ramamoorthy G.K."/>
            <person name="Gryganskyi A."/>
            <person name="Culley D."/>
            <person name="Magnuson J.K."/>
            <person name="James T.Y."/>
            <person name="O'Malley M.A."/>
            <person name="Stajich J.E."/>
            <person name="Spatafora J.W."/>
            <person name="Visel A."/>
            <person name="Grigoriev I.V."/>
        </authorList>
    </citation>
    <scope>NUCLEOTIDE SEQUENCE [LARGE SCALE GENOMIC DNA]</scope>
    <source>
        <strain evidence="4 5">NRRL 2496</strain>
    </source>
</reference>
<dbReference type="InterPro" id="IPR005025">
    <property type="entry name" value="FMN_Rdtase-like_dom"/>
</dbReference>
<dbReference type="FunFam" id="3.40.50.360:FF:000001">
    <property type="entry name" value="NAD(P)H dehydrogenase (Quinone) FQR1-like"/>
    <property type="match status" value="1"/>
</dbReference>
<dbReference type="NCBIfam" id="TIGR01755">
    <property type="entry name" value="flav_wrbA"/>
    <property type="match status" value="1"/>
</dbReference>
<dbReference type="InterPro" id="IPR029039">
    <property type="entry name" value="Flavoprotein-like_sf"/>
</dbReference>
<accession>A0A1X2H774</accession>
<evidence type="ECO:0000256" key="2">
    <source>
        <dbReference type="SAM" id="MobiDB-lite"/>
    </source>
</evidence>
<dbReference type="Pfam" id="PF03358">
    <property type="entry name" value="FMN_red"/>
    <property type="match status" value="1"/>
</dbReference>
<dbReference type="GO" id="GO:0016020">
    <property type="term" value="C:membrane"/>
    <property type="evidence" value="ECO:0007669"/>
    <property type="project" value="TreeGrafter"/>
</dbReference>
<dbReference type="Proteomes" id="UP000242180">
    <property type="component" value="Unassembled WGS sequence"/>
</dbReference>
<dbReference type="SUPFAM" id="SSF52218">
    <property type="entry name" value="Flavoproteins"/>
    <property type="match status" value="1"/>
</dbReference>
<evidence type="ECO:0000259" key="3">
    <source>
        <dbReference type="PROSITE" id="PS50902"/>
    </source>
</evidence>
<feature type="compositionally biased region" description="Polar residues" evidence="2">
    <location>
        <begin position="319"/>
        <end position="333"/>
    </location>
</feature>
<dbReference type="STRING" id="13706.A0A1X2H774"/>
<comment type="caution">
    <text evidence="4">The sequence shown here is derived from an EMBL/GenBank/DDBJ whole genome shotgun (WGS) entry which is preliminary data.</text>
</comment>
<dbReference type="Gene3D" id="3.40.50.360">
    <property type="match status" value="1"/>
</dbReference>
<organism evidence="4 5">
    <name type="scientific">Syncephalastrum racemosum</name>
    <name type="common">Filamentous fungus</name>
    <dbReference type="NCBI Taxonomy" id="13706"/>
    <lineage>
        <taxon>Eukaryota</taxon>
        <taxon>Fungi</taxon>
        <taxon>Fungi incertae sedis</taxon>
        <taxon>Mucoromycota</taxon>
        <taxon>Mucoromycotina</taxon>
        <taxon>Mucoromycetes</taxon>
        <taxon>Mucorales</taxon>
        <taxon>Syncephalastraceae</taxon>
        <taxon>Syncephalastrum</taxon>
    </lineage>
</organism>
<protein>
    <submittedName>
        <fullName evidence="4">Flavo protein-like protein</fullName>
    </submittedName>
</protein>
<comment type="similarity">
    <text evidence="1">Belongs to the WrbA family.</text>
</comment>
<feature type="region of interest" description="Disordered" evidence="2">
    <location>
        <begin position="238"/>
        <end position="277"/>
    </location>
</feature>
<dbReference type="OrthoDB" id="504689at2759"/>
<evidence type="ECO:0000313" key="5">
    <source>
        <dbReference type="Proteomes" id="UP000242180"/>
    </source>
</evidence>
<dbReference type="OMA" id="CGICTIM"/>